<dbReference type="AlphaFoldDB" id="G8TUK0"/>
<reference evidence="2 3" key="2">
    <citation type="journal article" date="2012" name="Stand. Genomic Sci.">
        <title>Complete genome sequence of the moderately thermophilic mineral-sulfide-oxidizing firmicute Sulfobacillus acidophilus type strain (NAL(T)).</title>
        <authorList>
            <person name="Anderson I."/>
            <person name="Chertkov O."/>
            <person name="Chen A."/>
            <person name="Saunders E."/>
            <person name="Lapidus A."/>
            <person name="Nolan M."/>
            <person name="Lucas S."/>
            <person name="Hammon N."/>
            <person name="Deshpande S."/>
            <person name="Cheng J.F."/>
            <person name="Han C."/>
            <person name="Tapia R."/>
            <person name="Goodwin L.A."/>
            <person name="Pitluck S."/>
            <person name="Liolios K."/>
            <person name="Pagani I."/>
            <person name="Ivanova N."/>
            <person name="Mikhailova N."/>
            <person name="Pati A."/>
            <person name="Palaniappan K."/>
            <person name="Land M."/>
            <person name="Pan C."/>
            <person name="Rohde M."/>
            <person name="Pukall R."/>
            <person name="Goker M."/>
            <person name="Detter J.C."/>
            <person name="Woyke T."/>
            <person name="Bristow J."/>
            <person name="Eisen J.A."/>
            <person name="Markowitz V."/>
            <person name="Hugenholtz P."/>
            <person name="Kyrpides N.C."/>
            <person name="Klenk H.P."/>
            <person name="Mavromatis K."/>
        </authorList>
    </citation>
    <scope>NUCLEOTIDE SEQUENCE [LARGE SCALE GENOMIC DNA]</scope>
    <source>
        <strain evidence="3">ATCC 700253 / DSM 10332 / NAL</strain>
    </source>
</reference>
<dbReference type="Gene3D" id="6.10.320.10">
    <property type="match status" value="1"/>
</dbReference>
<accession>G8TUK0</accession>
<keyword evidence="1" id="KW-0175">Coiled coil</keyword>
<reference evidence="3" key="1">
    <citation type="submission" date="2011-12" db="EMBL/GenBank/DDBJ databases">
        <title>The complete genome of chromosome of Sulfobacillus acidophilus DSM 10332.</title>
        <authorList>
            <person name="Lucas S."/>
            <person name="Han J."/>
            <person name="Lapidus A."/>
            <person name="Bruce D."/>
            <person name="Goodwin L."/>
            <person name="Pitluck S."/>
            <person name="Peters L."/>
            <person name="Kyrpides N."/>
            <person name="Mavromatis K."/>
            <person name="Ivanova N."/>
            <person name="Mikhailova N."/>
            <person name="Chertkov O."/>
            <person name="Saunders E."/>
            <person name="Detter J.C."/>
            <person name="Tapia R."/>
            <person name="Han C."/>
            <person name="Land M."/>
            <person name="Hauser L."/>
            <person name="Markowitz V."/>
            <person name="Cheng J.-F."/>
            <person name="Hugenholtz P."/>
            <person name="Woyke T."/>
            <person name="Wu D."/>
            <person name="Pukall R."/>
            <person name="Gehrich-Schroeter G."/>
            <person name="Schneider S."/>
            <person name="Klenk H.-P."/>
            <person name="Eisen J.A."/>
        </authorList>
    </citation>
    <scope>NUCLEOTIDE SEQUENCE [LARGE SCALE GENOMIC DNA]</scope>
    <source>
        <strain evidence="3">ATCC 700253 / DSM 10332 / NAL</strain>
    </source>
</reference>
<dbReference type="HOGENOM" id="CLU_132077_0_0_9"/>
<evidence type="ECO:0000313" key="3">
    <source>
        <dbReference type="Proteomes" id="UP000005439"/>
    </source>
</evidence>
<dbReference type="EMBL" id="CP003179">
    <property type="protein sequence ID" value="AEW04647.1"/>
    <property type="molecule type" value="Genomic_DNA"/>
</dbReference>
<gene>
    <name evidence="2" type="ordered locus">Sulac_1147</name>
</gene>
<name>G8TUK0_SULAD</name>
<evidence type="ECO:0000313" key="2">
    <source>
        <dbReference type="EMBL" id="AEW04647.1"/>
    </source>
</evidence>
<dbReference type="STRING" id="679936.Sulac_1147"/>
<sequence>MGLTLADAVPLRAAIQQRIKDDVMARNRIAVATVAKGETPEVPDVTVDTYTARIAEARQDFRALDRLMAEANLRTTLEWDGQTLSLLEAIQLAKDLRQTIAEYKALGERPRVTRAKAGGFLRETSELLEVAQYDPAWYQREAERLMRRVIRLSRLIDRINETVDIDFPAARKYMMLDDGD</sequence>
<dbReference type="KEGG" id="sap:Sulac_1147"/>
<dbReference type="PATRIC" id="fig|679936.5.peg.1206"/>
<proteinExistence type="predicted"/>
<organism evidence="2 3">
    <name type="scientific">Sulfobacillus acidophilus (strain ATCC 700253 / DSM 10332 / NAL)</name>
    <dbReference type="NCBI Taxonomy" id="679936"/>
    <lineage>
        <taxon>Bacteria</taxon>
        <taxon>Bacillati</taxon>
        <taxon>Bacillota</taxon>
        <taxon>Clostridia</taxon>
        <taxon>Eubacteriales</taxon>
        <taxon>Clostridiales Family XVII. Incertae Sedis</taxon>
        <taxon>Sulfobacillus</taxon>
    </lineage>
</organism>
<evidence type="ECO:0000256" key="1">
    <source>
        <dbReference type="SAM" id="Coils"/>
    </source>
</evidence>
<protein>
    <submittedName>
        <fullName evidence="2">Uncharacterized protein</fullName>
    </submittedName>
</protein>
<feature type="coiled-coil region" evidence="1">
    <location>
        <begin position="54"/>
        <end position="106"/>
    </location>
</feature>
<keyword evidence="3" id="KW-1185">Reference proteome</keyword>
<dbReference type="Proteomes" id="UP000005439">
    <property type="component" value="Chromosome"/>
</dbReference>